<keyword evidence="3" id="KW-1185">Reference proteome</keyword>
<evidence type="ECO:0000256" key="1">
    <source>
        <dbReference type="SAM" id="MobiDB-lite"/>
    </source>
</evidence>
<name>A0A0E0DQF4_9ORYZ</name>
<protein>
    <submittedName>
        <fullName evidence="2">Uncharacterized protein</fullName>
    </submittedName>
</protein>
<reference evidence="2" key="2">
    <citation type="submission" date="2018-05" db="EMBL/GenBank/DDBJ databases">
        <title>OmerRS3 (Oryza meridionalis Reference Sequence Version 3).</title>
        <authorList>
            <person name="Zhang J."/>
            <person name="Kudrna D."/>
            <person name="Lee S."/>
            <person name="Talag J."/>
            <person name="Welchert J."/>
            <person name="Wing R.A."/>
        </authorList>
    </citation>
    <scope>NUCLEOTIDE SEQUENCE [LARGE SCALE GENOMIC DNA]</scope>
    <source>
        <strain evidence="2">cv. OR44</strain>
    </source>
</reference>
<dbReference type="Gramene" id="OMERI05G11840.1">
    <property type="protein sequence ID" value="OMERI05G11840.1"/>
    <property type="gene ID" value="OMERI05G11840"/>
</dbReference>
<dbReference type="AlphaFoldDB" id="A0A0E0DQF4"/>
<organism evidence="2">
    <name type="scientific">Oryza meridionalis</name>
    <dbReference type="NCBI Taxonomy" id="40149"/>
    <lineage>
        <taxon>Eukaryota</taxon>
        <taxon>Viridiplantae</taxon>
        <taxon>Streptophyta</taxon>
        <taxon>Embryophyta</taxon>
        <taxon>Tracheophyta</taxon>
        <taxon>Spermatophyta</taxon>
        <taxon>Magnoliopsida</taxon>
        <taxon>Liliopsida</taxon>
        <taxon>Poales</taxon>
        <taxon>Poaceae</taxon>
        <taxon>BOP clade</taxon>
        <taxon>Oryzoideae</taxon>
        <taxon>Oryzeae</taxon>
        <taxon>Oryzinae</taxon>
        <taxon>Oryza</taxon>
    </lineage>
</organism>
<sequence length="198" mass="21620">MTAKGRPTTRSSSGGAPREDDGMEFRRRARAAVIGGRGQQWRRWLGFTVERAARGWNGGAARWPGLPAGGEAGCGGGKARERLRRRRRAARGGGKRRWLGFAVRAALRQDFGEAGWMPGCDVERRSRWWRRRSAAMATAAVAGGWSVAEVVAARMHGEGAFGRWFGGAEQRPGWGLMQRSRWRKRRGVAMTSAAAAAG</sequence>
<reference evidence="2" key="1">
    <citation type="submission" date="2015-04" db="UniProtKB">
        <authorList>
            <consortium name="EnsemblPlants"/>
        </authorList>
    </citation>
    <scope>IDENTIFICATION</scope>
</reference>
<proteinExistence type="predicted"/>
<feature type="region of interest" description="Disordered" evidence="1">
    <location>
        <begin position="1"/>
        <end position="24"/>
    </location>
</feature>
<feature type="compositionally biased region" description="Gly residues" evidence="1">
    <location>
        <begin position="67"/>
        <end position="77"/>
    </location>
</feature>
<dbReference type="Proteomes" id="UP000008021">
    <property type="component" value="Chromosome 5"/>
</dbReference>
<evidence type="ECO:0000313" key="2">
    <source>
        <dbReference type="EnsemblPlants" id="OMERI05G11840.1"/>
    </source>
</evidence>
<dbReference type="EnsemblPlants" id="OMERI05G11840.1">
    <property type="protein sequence ID" value="OMERI05G11840.1"/>
    <property type="gene ID" value="OMERI05G11840"/>
</dbReference>
<dbReference type="HOGENOM" id="CLU_1380054_0_0_1"/>
<evidence type="ECO:0000313" key="3">
    <source>
        <dbReference type="Proteomes" id="UP000008021"/>
    </source>
</evidence>
<feature type="region of interest" description="Disordered" evidence="1">
    <location>
        <begin position="58"/>
        <end position="82"/>
    </location>
</feature>
<accession>A0A0E0DQF4</accession>